<evidence type="ECO:0000256" key="6">
    <source>
        <dbReference type="ARBA" id="ARBA00023014"/>
    </source>
</evidence>
<accession>A0A4Y9ELA6</accession>
<evidence type="ECO:0000256" key="5">
    <source>
        <dbReference type="ARBA" id="ARBA00023004"/>
    </source>
</evidence>
<dbReference type="Pfam" id="PF00848">
    <property type="entry name" value="Ring_hydroxyl_A"/>
    <property type="match status" value="1"/>
</dbReference>
<dbReference type="RefSeq" id="WP_135246674.1">
    <property type="nucleotide sequence ID" value="NZ_SIHO01000003.1"/>
</dbReference>
<dbReference type="InterPro" id="IPR036922">
    <property type="entry name" value="Rieske_2Fe-2S_sf"/>
</dbReference>
<dbReference type="CDD" id="cd03469">
    <property type="entry name" value="Rieske_RO_Alpha_N"/>
    <property type="match status" value="1"/>
</dbReference>
<keyword evidence="4" id="KW-0560">Oxidoreductase</keyword>
<dbReference type="PANTHER" id="PTHR43756">
    <property type="entry name" value="CHOLINE MONOOXYGENASE, CHLOROPLASTIC"/>
    <property type="match status" value="1"/>
</dbReference>
<dbReference type="GO" id="GO:0051213">
    <property type="term" value="F:dioxygenase activity"/>
    <property type="evidence" value="ECO:0007669"/>
    <property type="project" value="UniProtKB-KW"/>
</dbReference>
<name>A0A4Y9ELA6_9SPHN</name>
<dbReference type="InterPro" id="IPR001663">
    <property type="entry name" value="Rng_hydr_dOase-A"/>
</dbReference>
<comment type="caution">
    <text evidence="8">The sequence shown here is derived from an EMBL/GenBank/DDBJ whole genome shotgun (WGS) entry which is preliminary data.</text>
</comment>
<dbReference type="Pfam" id="PF00355">
    <property type="entry name" value="Rieske"/>
    <property type="match status" value="1"/>
</dbReference>
<comment type="cofactor">
    <cofactor evidence="1">
        <name>Fe cation</name>
        <dbReference type="ChEBI" id="CHEBI:24875"/>
    </cofactor>
</comment>
<keyword evidence="9" id="KW-1185">Reference proteome</keyword>
<dbReference type="PROSITE" id="PS51296">
    <property type="entry name" value="RIESKE"/>
    <property type="match status" value="1"/>
</dbReference>
<sequence>MTADSLANADPLDGRSLPAWLYNDPEFFGVEMERVLRPSWQVVCHVSEIAGGGDWQTLEFLGESIIVIRGDDGQVRAFANVCRHRASRLVDGTSGCAKKLVCPYHAWVYETDGRLSGVPFSSQYAGLDKATHGLFPVEHEIWHGFVFIRLQDDGGPSVAAMMAPHDAEIAPYRFDDLRRFGKPTLRPRAVNWKNVGDNYSDALHVPFAHPGLKSLFGHNYIIEAGEHVDRLRGHLHDEPRSSLSEHAYHRLLPRVDHLPESHQDLWLYFKLWPNIAFDIYPDQVDFMQWLPLTPTTTLIREMSYAIPDDRREMKAVRYLNWRINRQVNAEDTALISRVQAGMGSRYYTSGPLGESEVCLKSFARRMRNVIPEARLDRAPAPGWSLRK</sequence>
<dbReference type="SUPFAM" id="SSF55961">
    <property type="entry name" value="Bet v1-like"/>
    <property type="match status" value="1"/>
</dbReference>
<reference evidence="8 9" key="1">
    <citation type="submission" date="2019-02" db="EMBL/GenBank/DDBJ databases">
        <title>Polymorphobacter sp. isolated from the lake at the Tibet of China.</title>
        <authorList>
            <person name="Li A."/>
        </authorList>
    </citation>
    <scope>NUCLEOTIDE SEQUENCE [LARGE SCALE GENOMIC DNA]</scope>
    <source>
        <strain evidence="8 9">DJ1R-1</strain>
    </source>
</reference>
<dbReference type="InterPro" id="IPR015879">
    <property type="entry name" value="Ring_hydroxy_dOase_asu_C_dom"/>
</dbReference>
<dbReference type="PANTHER" id="PTHR43756:SF5">
    <property type="entry name" value="CHOLINE MONOOXYGENASE, CHLOROPLASTIC"/>
    <property type="match status" value="1"/>
</dbReference>
<evidence type="ECO:0000256" key="2">
    <source>
        <dbReference type="ARBA" id="ARBA00022714"/>
    </source>
</evidence>
<protein>
    <submittedName>
        <fullName evidence="8">Aromatic ring-hydroxylating dioxygenase subunit alpha</fullName>
    </submittedName>
</protein>
<keyword evidence="5" id="KW-0408">Iron</keyword>
<evidence type="ECO:0000256" key="4">
    <source>
        <dbReference type="ARBA" id="ARBA00023002"/>
    </source>
</evidence>
<keyword evidence="3" id="KW-0479">Metal-binding</keyword>
<keyword evidence="2" id="KW-0001">2Fe-2S</keyword>
<evidence type="ECO:0000256" key="1">
    <source>
        <dbReference type="ARBA" id="ARBA00001962"/>
    </source>
</evidence>
<evidence type="ECO:0000313" key="8">
    <source>
        <dbReference type="EMBL" id="TFU01170.1"/>
    </source>
</evidence>
<dbReference type="OrthoDB" id="7458380at2"/>
<dbReference type="PRINTS" id="PR00090">
    <property type="entry name" value="RNGDIOXGNASE"/>
</dbReference>
<dbReference type="Proteomes" id="UP000297737">
    <property type="component" value="Unassembled WGS sequence"/>
</dbReference>
<dbReference type="GO" id="GO:0051537">
    <property type="term" value="F:2 iron, 2 sulfur cluster binding"/>
    <property type="evidence" value="ECO:0007669"/>
    <property type="project" value="UniProtKB-KW"/>
</dbReference>
<dbReference type="SUPFAM" id="SSF50022">
    <property type="entry name" value="ISP domain"/>
    <property type="match status" value="1"/>
</dbReference>
<dbReference type="Gene3D" id="3.90.380.10">
    <property type="entry name" value="Naphthalene 1,2-dioxygenase Alpha Subunit, Chain A, domain 1"/>
    <property type="match status" value="1"/>
</dbReference>
<dbReference type="Gene3D" id="2.102.10.10">
    <property type="entry name" value="Rieske [2Fe-2S] iron-sulphur domain"/>
    <property type="match status" value="1"/>
</dbReference>
<dbReference type="InterPro" id="IPR017941">
    <property type="entry name" value="Rieske_2Fe-2S"/>
</dbReference>
<dbReference type="AlphaFoldDB" id="A0A4Y9ELA6"/>
<dbReference type="CDD" id="cd00680">
    <property type="entry name" value="RHO_alpha_C"/>
    <property type="match status" value="1"/>
</dbReference>
<dbReference type="GO" id="GO:0005506">
    <property type="term" value="F:iron ion binding"/>
    <property type="evidence" value="ECO:0007669"/>
    <property type="project" value="InterPro"/>
</dbReference>
<organism evidence="8 9">
    <name type="scientific">Glacieibacterium arshaanense</name>
    <dbReference type="NCBI Taxonomy" id="2511025"/>
    <lineage>
        <taxon>Bacteria</taxon>
        <taxon>Pseudomonadati</taxon>
        <taxon>Pseudomonadota</taxon>
        <taxon>Alphaproteobacteria</taxon>
        <taxon>Sphingomonadales</taxon>
        <taxon>Sphingosinicellaceae</taxon>
        <taxon>Glacieibacterium</taxon>
    </lineage>
</organism>
<proteinExistence type="predicted"/>
<evidence type="ECO:0000259" key="7">
    <source>
        <dbReference type="PROSITE" id="PS51296"/>
    </source>
</evidence>
<evidence type="ECO:0000313" key="9">
    <source>
        <dbReference type="Proteomes" id="UP000297737"/>
    </source>
</evidence>
<evidence type="ECO:0000256" key="3">
    <source>
        <dbReference type="ARBA" id="ARBA00022723"/>
    </source>
</evidence>
<gene>
    <name evidence="8" type="ORF">EUV02_12735</name>
</gene>
<dbReference type="EMBL" id="SIHO01000003">
    <property type="protein sequence ID" value="TFU01170.1"/>
    <property type="molecule type" value="Genomic_DNA"/>
</dbReference>
<feature type="domain" description="Rieske" evidence="7">
    <location>
        <begin position="40"/>
        <end position="148"/>
    </location>
</feature>
<keyword evidence="8" id="KW-0223">Dioxygenase</keyword>
<keyword evidence="6" id="KW-0411">Iron-sulfur</keyword>